<dbReference type="InterPro" id="IPR004172">
    <property type="entry name" value="L27_dom"/>
</dbReference>
<dbReference type="SMART" id="SM00326">
    <property type="entry name" value="SH3"/>
    <property type="match status" value="1"/>
</dbReference>
<feature type="domain" description="Guanylate kinase-like" evidence="6">
    <location>
        <begin position="471"/>
        <end position="648"/>
    </location>
</feature>
<evidence type="ECO:0000259" key="7">
    <source>
        <dbReference type="PROSITE" id="PS50106"/>
    </source>
</evidence>
<feature type="domain" description="L27" evidence="8">
    <location>
        <begin position="56"/>
        <end position="113"/>
    </location>
</feature>
<accession>D5HP86</accession>
<dbReference type="PROSITE" id="PS50052">
    <property type="entry name" value="GUANYLATE_KINASE_2"/>
    <property type="match status" value="1"/>
</dbReference>
<evidence type="ECO:0000259" key="5">
    <source>
        <dbReference type="PROSITE" id="PS50002"/>
    </source>
</evidence>
<dbReference type="CDD" id="cd00136">
    <property type="entry name" value="PDZ_canonical"/>
    <property type="match status" value="1"/>
</dbReference>
<evidence type="ECO:0000313" key="9">
    <source>
        <dbReference type="EMBL" id="ADF49633.1"/>
    </source>
</evidence>
<reference evidence="9" key="1">
    <citation type="journal article" date="2010" name="BMC Evol. Biol.">
        <title>Evolution of the MAGUK protein gene family in premetazoan lineages.</title>
        <authorList>
            <person name="de Mendoza A."/>
            <person name="Suga H."/>
            <person name="Ruiz-Trillo I."/>
        </authorList>
    </citation>
    <scope>NUCLEOTIDE SEQUENCE</scope>
</reference>
<dbReference type="InterPro" id="IPR001478">
    <property type="entry name" value="PDZ"/>
</dbReference>
<feature type="region of interest" description="Disordered" evidence="4">
    <location>
        <begin position="403"/>
        <end position="427"/>
    </location>
</feature>
<dbReference type="Gene3D" id="2.30.42.10">
    <property type="match status" value="1"/>
</dbReference>
<dbReference type="SMART" id="SM00072">
    <property type="entry name" value="GuKc"/>
    <property type="match status" value="1"/>
</dbReference>
<dbReference type="InterPro" id="IPR027417">
    <property type="entry name" value="P-loop_NTPase"/>
</dbReference>
<dbReference type="SUPFAM" id="SSF50156">
    <property type="entry name" value="PDZ domain-like"/>
    <property type="match status" value="1"/>
</dbReference>
<dbReference type="CDD" id="cd00071">
    <property type="entry name" value="GMPK"/>
    <property type="match status" value="1"/>
</dbReference>
<feature type="domain" description="PDZ" evidence="7">
    <location>
        <begin position="232"/>
        <end position="312"/>
    </location>
</feature>
<feature type="region of interest" description="Disordered" evidence="4">
    <location>
        <begin position="188"/>
        <end position="209"/>
    </location>
</feature>
<name>D5HP86_9EUKA</name>
<dbReference type="InterPro" id="IPR050716">
    <property type="entry name" value="MAGUK"/>
</dbReference>
<dbReference type="SUPFAM" id="SSF52540">
    <property type="entry name" value="P-loop containing nucleoside triphosphate hydrolases"/>
    <property type="match status" value="1"/>
</dbReference>
<dbReference type="InterPro" id="IPR008145">
    <property type="entry name" value="GK/Ca_channel_bsu"/>
</dbReference>
<evidence type="ECO:0000256" key="3">
    <source>
        <dbReference type="PROSITE-ProRule" id="PRU00192"/>
    </source>
</evidence>
<dbReference type="Gene3D" id="3.40.50.300">
    <property type="entry name" value="P-loop containing nucleotide triphosphate hydrolases"/>
    <property type="match status" value="1"/>
</dbReference>
<dbReference type="InterPro" id="IPR008144">
    <property type="entry name" value="Guanylate_kin-like_dom"/>
</dbReference>
<feature type="domain" description="SH3" evidence="5">
    <location>
        <begin position="323"/>
        <end position="391"/>
    </location>
</feature>
<evidence type="ECO:0000256" key="4">
    <source>
        <dbReference type="SAM" id="MobiDB-lite"/>
    </source>
</evidence>
<dbReference type="Pfam" id="PF00595">
    <property type="entry name" value="PDZ"/>
    <property type="match status" value="1"/>
</dbReference>
<dbReference type="InterPro" id="IPR001452">
    <property type="entry name" value="SH3_domain"/>
</dbReference>
<evidence type="ECO:0000256" key="2">
    <source>
        <dbReference type="ARBA" id="ARBA00022443"/>
    </source>
</evidence>
<keyword evidence="2 3" id="KW-0728">SH3 domain</keyword>
<evidence type="ECO:0000259" key="8">
    <source>
        <dbReference type="PROSITE" id="PS51022"/>
    </source>
</evidence>
<dbReference type="SUPFAM" id="SSF50044">
    <property type="entry name" value="SH3-domain"/>
    <property type="match status" value="1"/>
</dbReference>
<dbReference type="PROSITE" id="PS50002">
    <property type="entry name" value="SH3"/>
    <property type="match status" value="1"/>
</dbReference>
<dbReference type="AlphaFoldDB" id="D5HP86"/>
<protein>
    <submittedName>
        <fullName evidence="9">MPP</fullName>
    </submittedName>
</protein>
<dbReference type="SMART" id="SM00569">
    <property type="entry name" value="L27"/>
    <property type="match status" value="2"/>
</dbReference>
<evidence type="ECO:0000256" key="1">
    <source>
        <dbReference type="ARBA" id="ARBA00007014"/>
    </source>
</evidence>
<dbReference type="InterPro" id="IPR036034">
    <property type="entry name" value="PDZ_sf"/>
</dbReference>
<organism evidence="9">
    <name type="scientific">Capsaspora owczarzaki</name>
    <dbReference type="NCBI Taxonomy" id="192875"/>
    <lineage>
        <taxon>Eukaryota</taxon>
        <taxon>Filasterea</taxon>
        <taxon>Capsaspora</taxon>
    </lineage>
</organism>
<dbReference type="Pfam" id="PF00018">
    <property type="entry name" value="SH3_1"/>
    <property type="match status" value="1"/>
</dbReference>
<dbReference type="PANTHER" id="PTHR23122">
    <property type="entry name" value="MEMBRANE-ASSOCIATED GUANYLATE KINASE MAGUK"/>
    <property type="match status" value="1"/>
</dbReference>
<dbReference type="SMART" id="SM00228">
    <property type="entry name" value="PDZ"/>
    <property type="match status" value="1"/>
</dbReference>
<dbReference type="Pfam" id="PF00625">
    <property type="entry name" value="Guanylate_kin"/>
    <property type="match status" value="1"/>
</dbReference>
<evidence type="ECO:0000259" key="6">
    <source>
        <dbReference type="PROSITE" id="PS50052"/>
    </source>
</evidence>
<proteinExistence type="evidence at transcript level"/>
<sequence length="664" mass="71128">MSQENSLTAVVALLDQYKGQLGGVDEASLKSHLTSPRFQALYDIHQQVGAHGKQSLAPSTNNALTLVKDFLTETLAGKSGAQIEAVRALLSTPQFLSAVMAHDKIANKDFTADTSKPRIIIQIADVPAESKRISAVPTPIVIPTPAPAPAPAPVPAPAPAPVAVAAPVAAAAAVVAAPVAAVPKTVTPAAPAPAPVAATPKASTTSERKFSTVPLPVTATNNKKPAEVPIKTVRIEKNVGQSFGATVAEVNGRIYVARLMLGGAAANSGLLTPGDEILAVNDQDISKKSVEQVVSLIKGATGIVSFRLRSAQTDNGPTPPPLEIKRTVRAQFEYVPAKDELTPCVDAMLAFKRREVLEILNMDDENWWQARRYGTTKIGLIPSLPLQEVRRAKVIALRNAQSRDSAAANGAGGDDDGSDSNASFRKKDSKALAMRNQSMYIATSKSKDVDETGNLGFYETVELQQPAAGRKRPFVIVGTDGVGKSEIRRKLLGEFSGQLSTVVPHTSRAPRENEQEGREYYFSSKDVMTKDIAEKKFIEHGEYKDNLYGTHVSSVQKLIDAGKTVLLEVHPHALGQLQLIKPYPFVLFVQPPSVDVLAKKNPEIAKEKLQEVVKASDRIDRNVGFFFDATVVNADFSATYESVKQLVAQADKEPFWAPVPAASK</sequence>
<dbReference type="Gene3D" id="2.30.30.40">
    <property type="entry name" value="SH3 Domains"/>
    <property type="match status" value="1"/>
</dbReference>
<dbReference type="EMBL" id="GQ290472">
    <property type="protein sequence ID" value="ADF49633.1"/>
    <property type="molecule type" value="mRNA"/>
</dbReference>
<dbReference type="PROSITE" id="PS50106">
    <property type="entry name" value="PDZ"/>
    <property type="match status" value="1"/>
</dbReference>
<dbReference type="InterPro" id="IPR036028">
    <property type="entry name" value="SH3-like_dom_sf"/>
</dbReference>
<feature type="compositionally biased region" description="Low complexity" evidence="4">
    <location>
        <begin position="188"/>
        <end position="202"/>
    </location>
</feature>
<comment type="similarity">
    <text evidence="1">Belongs to the MAGUK family.</text>
</comment>
<dbReference type="PROSITE" id="PS51022">
    <property type="entry name" value="L27"/>
    <property type="match status" value="1"/>
</dbReference>